<keyword evidence="6 8" id="KW-0675">Receptor</keyword>
<comment type="similarity">
    <text evidence="8">Belongs to the G-protein coupled receptor 1 family.</text>
</comment>
<feature type="transmembrane region" description="Helical" evidence="9">
    <location>
        <begin position="48"/>
        <end position="68"/>
    </location>
</feature>
<evidence type="ECO:0000256" key="9">
    <source>
        <dbReference type="SAM" id="Phobius"/>
    </source>
</evidence>
<dbReference type="Gene3D" id="1.20.1070.10">
    <property type="entry name" value="Rhodopsin 7-helix transmembrane proteins"/>
    <property type="match status" value="1"/>
</dbReference>
<dbReference type="Pfam" id="PF00001">
    <property type="entry name" value="7tm_1"/>
    <property type="match status" value="1"/>
</dbReference>
<dbReference type="GeneTree" id="ENSGT01110000267168"/>
<dbReference type="AlphaFoldDB" id="A0AAZ3PB53"/>
<evidence type="ECO:0000256" key="2">
    <source>
        <dbReference type="ARBA" id="ARBA00022692"/>
    </source>
</evidence>
<evidence type="ECO:0000256" key="1">
    <source>
        <dbReference type="ARBA" id="ARBA00004370"/>
    </source>
</evidence>
<keyword evidence="5 9" id="KW-0472">Membrane</keyword>
<feature type="transmembrane region" description="Helical" evidence="9">
    <location>
        <begin position="16"/>
        <end position="36"/>
    </location>
</feature>
<dbReference type="GO" id="GO:0007204">
    <property type="term" value="P:positive regulation of cytosolic calcium ion concentration"/>
    <property type="evidence" value="ECO:0007669"/>
    <property type="project" value="TreeGrafter"/>
</dbReference>
<dbReference type="GO" id="GO:0019957">
    <property type="term" value="F:C-C chemokine binding"/>
    <property type="evidence" value="ECO:0007669"/>
    <property type="project" value="TreeGrafter"/>
</dbReference>
<evidence type="ECO:0000313" key="12">
    <source>
        <dbReference type="Proteomes" id="UP000694402"/>
    </source>
</evidence>
<dbReference type="InterPro" id="IPR017452">
    <property type="entry name" value="GPCR_Rhodpsn_7TM"/>
</dbReference>
<proteinExistence type="inferred from homology"/>
<protein>
    <recommendedName>
        <fullName evidence="10">G-protein coupled receptors family 1 profile domain-containing protein</fullName>
    </recommendedName>
</protein>
<keyword evidence="7 8" id="KW-0807">Transducer</keyword>
<dbReference type="PROSITE" id="PS50262">
    <property type="entry name" value="G_PROTEIN_RECEP_F1_2"/>
    <property type="match status" value="1"/>
</dbReference>
<dbReference type="GO" id="GO:0060326">
    <property type="term" value="P:cell chemotaxis"/>
    <property type="evidence" value="ECO:0007669"/>
    <property type="project" value="TreeGrafter"/>
</dbReference>
<dbReference type="GO" id="GO:0016493">
    <property type="term" value="F:C-C chemokine receptor activity"/>
    <property type="evidence" value="ECO:0007669"/>
    <property type="project" value="TreeGrafter"/>
</dbReference>
<keyword evidence="3 9" id="KW-1133">Transmembrane helix</keyword>
<evidence type="ECO:0000313" key="11">
    <source>
        <dbReference type="Ensembl" id="ENSOTSP00005113730.1"/>
    </source>
</evidence>
<reference evidence="12" key="1">
    <citation type="journal article" date="2018" name="PLoS ONE">
        <title>Chinook salmon (Oncorhynchus tshawytscha) genome and transcriptome.</title>
        <authorList>
            <person name="Christensen K.A."/>
            <person name="Leong J.S."/>
            <person name="Sakhrani D."/>
            <person name="Biagi C.A."/>
            <person name="Minkley D.R."/>
            <person name="Withler R.E."/>
            <person name="Rondeau E.B."/>
            <person name="Koop B.F."/>
            <person name="Devlin R.H."/>
        </authorList>
    </citation>
    <scope>NUCLEOTIDE SEQUENCE [LARGE SCALE GENOMIC DNA]</scope>
</reference>
<dbReference type="PANTHER" id="PTHR10489:SF922">
    <property type="entry name" value="C-C CHEMOKINE RECEPTOR FAMILY-LIKE-RELATED"/>
    <property type="match status" value="1"/>
</dbReference>
<reference evidence="11" key="3">
    <citation type="submission" date="2025-09" db="UniProtKB">
        <authorList>
            <consortium name="Ensembl"/>
        </authorList>
    </citation>
    <scope>IDENTIFICATION</scope>
</reference>
<evidence type="ECO:0000259" key="10">
    <source>
        <dbReference type="PROSITE" id="PS50262"/>
    </source>
</evidence>
<dbReference type="GO" id="GO:0009897">
    <property type="term" value="C:external side of plasma membrane"/>
    <property type="evidence" value="ECO:0007669"/>
    <property type="project" value="TreeGrafter"/>
</dbReference>
<evidence type="ECO:0000256" key="6">
    <source>
        <dbReference type="ARBA" id="ARBA00023170"/>
    </source>
</evidence>
<name>A0AAZ3PB53_ONCTS</name>
<dbReference type="InterPro" id="IPR050119">
    <property type="entry name" value="CCR1-9-like"/>
</dbReference>
<keyword evidence="2 8" id="KW-0812">Transmembrane</keyword>
<evidence type="ECO:0000256" key="3">
    <source>
        <dbReference type="ARBA" id="ARBA00022989"/>
    </source>
</evidence>
<keyword evidence="4 8" id="KW-0297">G-protein coupled receptor</keyword>
<evidence type="ECO:0000256" key="8">
    <source>
        <dbReference type="RuleBase" id="RU000688"/>
    </source>
</evidence>
<dbReference type="InterPro" id="IPR000276">
    <property type="entry name" value="GPCR_Rhodpsn"/>
</dbReference>
<evidence type="ECO:0000256" key="4">
    <source>
        <dbReference type="ARBA" id="ARBA00023040"/>
    </source>
</evidence>
<dbReference type="PROSITE" id="PS00237">
    <property type="entry name" value="G_PROTEIN_RECEP_F1_1"/>
    <property type="match status" value="1"/>
</dbReference>
<evidence type="ECO:0000256" key="5">
    <source>
        <dbReference type="ARBA" id="ARBA00023136"/>
    </source>
</evidence>
<gene>
    <name evidence="11" type="primary">LOC112234278</name>
</gene>
<dbReference type="Ensembl" id="ENSOTST00005028894.2">
    <property type="protein sequence ID" value="ENSOTSP00005113730.1"/>
    <property type="gene ID" value="ENSOTSG00005012590.2"/>
</dbReference>
<dbReference type="PRINTS" id="PR00237">
    <property type="entry name" value="GPCRRHODOPSN"/>
</dbReference>
<feature type="transmembrane region" description="Helical" evidence="9">
    <location>
        <begin position="88"/>
        <end position="106"/>
    </location>
</feature>
<feature type="transmembrane region" description="Helical" evidence="9">
    <location>
        <begin position="190"/>
        <end position="209"/>
    </location>
</feature>
<keyword evidence="12" id="KW-1185">Reference proteome</keyword>
<accession>A0AAZ3PB53</accession>
<dbReference type="PANTHER" id="PTHR10489">
    <property type="entry name" value="CELL ADHESION MOLECULE"/>
    <property type="match status" value="1"/>
</dbReference>
<dbReference type="GO" id="GO:0006955">
    <property type="term" value="P:immune response"/>
    <property type="evidence" value="ECO:0007669"/>
    <property type="project" value="TreeGrafter"/>
</dbReference>
<comment type="subcellular location">
    <subcellularLocation>
        <location evidence="1">Membrane</location>
    </subcellularLocation>
</comment>
<evidence type="ECO:0000256" key="7">
    <source>
        <dbReference type="ARBA" id="ARBA00023224"/>
    </source>
</evidence>
<sequence length="228" mass="26537">FCDREITHDFEVKLSIYYLLIFTRRVMGNNLIFYIVCKLEKHDTVGNIFLLNLLMSDLVFMSSLPFWAVSHHMSSWVFGRAWCKIVGSNYFLGFYSSILFLTLMTFDRYLALHQAVHQALPEELILLACIKPFILYDQAEHYSQGLMCEEVSALEGINFKVLEMLGPYLQLGLFFIYPLIVFFFTDEDDFTRMVTYLYFCVNPGFYTFVRKKAPEPLQNSAGETCAVS</sequence>
<feature type="domain" description="G-protein coupled receptors family 1 profile" evidence="10">
    <location>
        <begin position="28"/>
        <end position="121"/>
    </location>
</feature>
<organism evidence="11 12">
    <name type="scientific">Oncorhynchus tshawytscha</name>
    <name type="common">Chinook salmon</name>
    <name type="synonym">Salmo tshawytscha</name>
    <dbReference type="NCBI Taxonomy" id="74940"/>
    <lineage>
        <taxon>Eukaryota</taxon>
        <taxon>Metazoa</taxon>
        <taxon>Chordata</taxon>
        <taxon>Craniata</taxon>
        <taxon>Vertebrata</taxon>
        <taxon>Euteleostomi</taxon>
        <taxon>Actinopterygii</taxon>
        <taxon>Neopterygii</taxon>
        <taxon>Teleostei</taxon>
        <taxon>Protacanthopterygii</taxon>
        <taxon>Salmoniformes</taxon>
        <taxon>Salmonidae</taxon>
        <taxon>Salmoninae</taxon>
        <taxon>Oncorhynchus</taxon>
    </lineage>
</organism>
<dbReference type="SUPFAM" id="SSF81321">
    <property type="entry name" value="Family A G protein-coupled receptor-like"/>
    <property type="match status" value="1"/>
</dbReference>
<reference evidence="11" key="2">
    <citation type="submission" date="2025-08" db="UniProtKB">
        <authorList>
            <consortium name="Ensembl"/>
        </authorList>
    </citation>
    <scope>IDENTIFICATION</scope>
</reference>
<feature type="transmembrane region" description="Helical" evidence="9">
    <location>
        <begin position="165"/>
        <end position="184"/>
    </location>
</feature>
<dbReference type="GO" id="GO:0019722">
    <property type="term" value="P:calcium-mediated signaling"/>
    <property type="evidence" value="ECO:0007669"/>
    <property type="project" value="TreeGrafter"/>
</dbReference>
<dbReference type="Proteomes" id="UP000694402">
    <property type="component" value="Unassembled WGS sequence"/>
</dbReference>